<keyword evidence="2" id="KW-1133">Transmembrane helix</keyword>
<keyword evidence="1" id="KW-0560">Oxidoreductase</keyword>
<dbReference type="GO" id="GO:0005737">
    <property type="term" value="C:cytoplasm"/>
    <property type="evidence" value="ECO:0007669"/>
    <property type="project" value="TreeGrafter"/>
</dbReference>
<feature type="domain" description="FAD dependent oxidoreductase" evidence="3">
    <location>
        <begin position="5"/>
        <end position="360"/>
    </location>
</feature>
<dbReference type="Pfam" id="PF01266">
    <property type="entry name" value="DAO"/>
    <property type="match status" value="1"/>
</dbReference>
<name>A0A109XVQ4_ALCXX</name>
<dbReference type="SUPFAM" id="SSF51905">
    <property type="entry name" value="FAD/NAD(P)-binding domain"/>
    <property type="match status" value="1"/>
</dbReference>
<organism evidence="4 5">
    <name type="scientific">Alcaligenes xylosoxydans xylosoxydans</name>
    <name type="common">Achromobacter xylosoxidans</name>
    <dbReference type="NCBI Taxonomy" id="85698"/>
    <lineage>
        <taxon>Bacteria</taxon>
        <taxon>Pseudomonadati</taxon>
        <taxon>Pseudomonadota</taxon>
        <taxon>Betaproteobacteria</taxon>
        <taxon>Burkholderiales</taxon>
        <taxon>Alcaligenaceae</taxon>
        <taxon>Achromobacter</taxon>
    </lineage>
</organism>
<accession>A0A109XVQ4</accession>
<keyword evidence="2" id="KW-0812">Transmembrane</keyword>
<dbReference type="Proteomes" id="UP000060602">
    <property type="component" value="Chromosome"/>
</dbReference>
<evidence type="ECO:0000256" key="2">
    <source>
        <dbReference type="SAM" id="Phobius"/>
    </source>
</evidence>
<evidence type="ECO:0000313" key="4">
    <source>
        <dbReference type="EMBL" id="AMG35828.2"/>
    </source>
</evidence>
<dbReference type="PANTHER" id="PTHR13847:SF287">
    <property type="entry name" value="FAD-DEPENDENT OXIDOREDUCTASE DOMAIN-CONTAINING PROTEIN 1"/>
    <property type="match status" value="1"/>
</dbReference>
<feature type="transmembrane region" description="Helical" evidence="2">
    <location>
        <begin position="6"/>
        <end position="25"/>
    </location>
</feature>
<reference evidence="5" key="1">
    <citation type="submission" date="2015-12" db="EMBL/GenBank/DDBJ databases">
        <title>FDA dAtabase for Regulatory Grade micrObial Sequences (FDA-ARGOS): Supporting development and validation of Infectious Disease Dx tests.</title>
        <authorList>
            <person name="Case J."/>
            <person name="Tallon L."/>
            <person name="Sadzewicz L."/>
            <person name="Sengamalay N."/>
            <person name="Ott S."/>
            <person name="Godinez A."/>
            <person name="Nagaraj S."/>
            <person name="Nadendla S."/>
            <person name="Sichtig H."/>
        </authorList>
    </citation>
    <scope>NUCLEOTIDE SEQUENCE [LARGE SCALE GENOMIC DNA]</scope>
    <source>
        <strain evidence="5">FDAARGOS_147</strain>
    </source>
</reference>
<keyword evidence="2" id="KW-0472">Membrane</keyword>
<dbReference type="GO" id="GO:0016491">
    <property type="term" value="F:oxidoreductase activity"/>
    <property type="evidence" value="ECO:0007669"/>
    <property type="project" value="UniProtKB-KW"/>
</dbReference>
<dbReference type="Gene3D" id="3.30.9.10">
    <property type="entry name" value="D-Amino Acid Oxidase, subunit A, domain 2"/>
    <property type="match status" value="1"/>
</dbReference>
<dbReference type="EMBL" id="CP014060">
    <property type="protein sequence ID" value="AMG35828.2"/>
    <property type="molecule type" value="Genomic_DNA"/>
</dbReference>
<evidence type="ECO:0000256" key="1">
    <source>
        <dbReference type="ARBA" id="ARBA00023002"/>
    </source>
</evidence>
<dbReference type="PANTHER" id="PTHR13847">
    <property type="entry name" value="SARCOSINE DEHYDROGENASE-RELATED"/>
    <property type="match status" value="1"/>
</dbReference>
<evidence type="ECO:0000313" key="5">
    <source>
        <dbReference type="Proteomes" id="UP000060602"/>
    </source>
</evidence>
<evidence type="ECO:0000259" key="3">
    <source>
        <dbReference type="Pfam" id="PF01266"/>
    </source>
</evidence>
<sequence length="395" mass="41347">MKRYDVIVIGAGVVGSSVAFHLAALGAKSVLVLDRATIGAGTTAQSSGILRTHYSVRENVELARRSWGAFTDFAAYVGDEDAASGLVRCGYLIAAADDDKRAPLDEALAQQQAQGIPVQRLDAAQARELLPIADFHDAALIGFEPEAGFADAYLVATSFARAARRRGVTIRENVTVRGLLRQGARVTGVVTSEGDYACGMVVSTQNIWTAELAAWTGVAMPLAPERHAVLALECAAAPYGYSMPVYKDLASPGMLYCRSYGGSQMLVSEGTVGEKLPPGEAEQGDIALDYVAGVGEQVAARFPAYAEAGLASSWTGVYDVTPDWNPVLGRIDGVEGLVAGFGFSGHGFKLSPAVGRVLAQEALGLATDVPLAPYALERFARGALLTGRYGQGAVS</sequence>
<dbReference type="InterPro" id="IPR036188">
    <property type="entry name" value="FAD/NAD-bd_sf"/>
</dbReference>
<dbReference type="AlphaFoldDB" id="A0A109XVQ4"/>
<dbReference type="RefSeq" id="WP_104021807.1">
    <property type="nucleotide sequence ID" value="NZ_CP014060.2"/>
</dbReference>
<dbReference type="InterPro" id="IPR006076">
    <property type="entry name" value="FAD-dep_OxRdtase"/>
</dbReference>
<protein>
    <submittedName>
        <fullName evidence="4">Amino acid dehydrogenase</fullName>
    </submittedName>
</protein>
<gene>
    <name evidence="4" type="ORF">AL504_07135</name>
</gene>
<proteinExistence type="predicted"/>
<dbReference type="Gene3D" id="3.50.50.60">
    <property type="entry name" value="FAD/NAD(P)-binding domain"/>
    <property type="match status" value="1"/>
</dbReference>